<sequence length="121" mass="13604">MDRTVAKKINKQTLIFVPALAALSWLISGNKIVAFNVIIGGFISWLSIKELSWAVKKFFGKPIFQLAVVGLSYLKLGAIFVFLWFIAMHGWFNITGLLTGFVVILIVSVKEAYLHARRQSF</sequence>
<evidence type="ECO:0000256" key="1">
    <source>
        <dbReference type="SAM" id="Phobius"/>
    </source>
</evidence>
<dbReference type="EMBL" id="DTHO01000062">
    <property type="protein sequence ID" value="HGG99936.1"/>
    <property type="molecule type" value="Genomic_DNA"/>
</dbReference>
<reference evidence="2" key="1">
    <citation type="journal article" date="2020" name="mSystems">
        <title>Genome- and Community-Level Interaction Insights into Carbon Utilization and Element Cycling Functions of Hydrothermarchaeota in Hydrothermal Sediment.</title>
        <authorList>
            <person name="Zhou Z."/>
            <person name="Liu Y."/>
            <person name="Xu W."/>
            <person name="Pan J."/>
            <person name="Luo Z.H."/>
            <person name="Li M."/>
        </authorList>
    </citation>
    <scope>NUCLEOTIDE SEQUENCE [LARGE SCALE GENOMIC DNA]</scope>
    <source>
        <strain evidence="2">SpSt-788</strain>
    </source>
</reference>
<feature type="transmembrane region" description="Helical" evidence="1">
    <location>
        <begin position="63"/>
        <end position="85"/>
    </location>
</feature>
<keyword evidence="1" id="KW-0812">Transmembrane</keyword>
<gene>
    <name evidence="2" type="ORF">ENV75_05775</name>
</gene>
<protein>
    <submittedName>
        <fullName evidence="2">Uncharacterized protein</fullName>
    </submittedName>
</protein>
<organism evidence="2">
    <name type="scientific">Thermodesulfovibrio aggregans</name>
    <dbReference type="NCBI Taxonomy" id="86166"/>
    <lineage>
        <taxon>Bacteria</taxon>
        <taxon>Pseudomonadati</taxon>
        <taxon>Nitrospirota</taxon>
        <taxon>Thermodesulfovibrionia</taxon>
        <taxon>Thermodesulfovibrionales</taxon>
        <taxon>Thermodesulfovibrionaceae</taxon>
        <taxon>Thermodesulfovibrio</taxon>
    </lineage>
</organism>
<keyword evidence="1" id="KW-0472">Membrane</keyword>
<feature type="transmembrane region" description="Helical" evidence="1">
    <location>
        <begin position="91"/>
        <end position="109"/>
    </location>
</feature>
<name>A0A7C4AJX9_9BACT</name>
<evidence type="ECO:0000313" key="2">
    <source>
        <dbReference type="EMBL" id="HGG99936.1"/>
    </source>
</evidence>
<proteinExistence type="predicted"/>
<accession>A0A7C4AJX9</accession>
<keyword evidence="1" id="KW-1133">Transmembrane helix</keyword>
<comment type="caution">
    <text evidence="2">The sequence shown here is derived from an EMBL/GenBank/DDBJ whole genome shotgun (WGS) entry which is preliminary data.</text>
</comment>
<dbReference type="AlphaFoldDB" id="A0A7C4AJX9"/>